<feature type="transmembrane region" description="Helical" evidence="6">
    <location>
        <begin position="47"/>
        <end position="70"/>
    </location>
</feature>
<dbReference type="GO" id="GO:0042910">
    <property type="term" value="F:xenobiotic transmembrane transporter activity"/>
    <property type="evidence" value="ECO:0007669"/>
    <property type="project" value="InterPro"/>
</dbReference>
<dbReference type="PANTHER" id="PTHR43823:SF3">
    <property type="entry name" value="MULTIDRUG EXPORT PROTEIN MEPA"/>
    <property type="match status" value="1"/>
</dbReference>
<keyword evidence="5 6" id="KW-0472">Membrane</keyword>
<keyword evidence="2" id="KW-1003">Cell membrane</keyword>
<accession>K1SSM9</accession>
<dbReference type="InterPro" id="IPR051327">
    <property type="entry name" value="MATE_MepA_subfamily"/>
</dbReference>
<evidence type="ECO:0000256" key="5">
    <source>
        <dbReference type="ARBA" id="ARBA00023136"/>
    </source>
</evidence>
<protein>
    <submittedName>
        <fullName evidence="7">MATE efflux family protein</fullName>
    </submittedName>
</protein>
<feature type="non-terminal residue" evidence="7">
    <location>
        <position position="75"/>
    </location>
</feature>
<dbReference type="InterPro" id="IPR002528">
    <property type="entry name" value="MATE_fam"/>
</dbReference>
<dbReference type="PANTHER" id="PTHR43823">
    <property type="entry name" value="SPORULATION PROTEIN YKVU"/>
    <property type="match status" value="1"/>
</dbReference>
<evidence type="ECO:0000256" key="3">
    <source>
        <dbReference type="ARBA" id="ARBA00022692"/>
    </source>
</evidence>
<dbReference type="GO" id="GO:0015297">
    <property type="term" value="F:antiporter activity"/>
    <property type="evidence" value="ECO:0007669"/>
    <property type="project" value="InterPro"/>
</dbReference>
<sequence length="75" mass="8108">MKNKQKVSSDKFTMMTQMPVNKLICKMAVPTIITMLVSAVYNMADTYFVGKIGTSATGAVGVVFSFMAIIQACGF</sequence>
<dbReference type="AlphaFoldDB" id="K1SSM9"/>
<evidence type="ECO:0000256" key="6">
    <source>
        <dbReference type="SAM" id="Phobius"/>
    </source>
</evidence>
<comment type="subcellular location">
    <subcellularLocation>
        <location evidence="1">Cell membrane</location>
        <topology evidence="1">Multi-pass membrane protein</topology>
    </subcellularLocation>
</comment>
<evidence type="ECO:0000313" key="7">
    <source>
        <dbReference type="EMBL" id="EKC63622.1"/>
    </source>
</evidence>
<proteinExistence type="predicted"/>
<organism evidence="7">
    <name type="scientific">human gut metagenome</name>
    <dbReference type="NCBI Taxonomy" id="408170"/>
    <lineage>
        <taxon>unclassified sequences</taxon>
        <taxon>metagenomes</taxon>
        <taxon>organismal metagenomes</taxon>
    </lineage>
</organism>
<keyword evidence="3 6" id="KW-0812">Transmembrane</keyword>
<comment type="caution">
    <text evidence="7">The sequence shown here is derived from an EMBL/GenBank/DDBJ whole genome shotgun (WGS) entry which is preliminary data.</text>
</comment>
<feature type="transmembrane region" description="Helical" evidence="6">
    <location>
        <begin position="20"/>
        <end position="41"/>
    </location>
</feature>
<evidence type="ECO:0000256" key="2">
    <source>
        <dbReference type="ARBA" id="ARBA00022475"/>
    </source>
</evidence>
<dbReference type="Pfam" id="PF01554">
    <property type="entry name" value="MatE"/>
    <property type="match status" value="1"/>
</dbReference>
<reference evidence="7" key="1">
    <citation type="journal article" date="2013" name="Environ. Microbiol.">
        <title>Microbiota from the distal guts of lean and obese adolescents exhibit partial functional redundancy besides clear differences in community structure.</title>
        <authorList>
            <person name="Ferrer M."/>
            <person name="Ruiz A."/>
            <person name="Lanza F."/>
            <person name="Haange S.B."/>
            <person name="Oberbach A."/>
            <person name="Till H."/>
            <person name="Bargiela R."/>
            <person name="Campoy C."/>
            <person name="Segura M.T."/>
            <person name="Richter M."/>
            <person name="von Bergen M."/>
            <person name="Seifert J."/>
            <person name="Suarez A."/>
        </authorList>
    </citation>
    <scope>NUCLEOTIDE SEQUENCE</scope>
</reference>
<name>K1SSM9_9ZZZZ</name>
<dbReference type="GO" id="GO:0005886">
    <property type="term" value="C:plasma membrane"/>
    <property type="evidence" value="ECO:0007669"/>
    <property type="project" value="UniProtKB-SubCell"/>
</dbReference>
<keyword evidence="4 6" id="KW-1133">Transmembrane helix</keyword>
<gene>
    <name evidence="7" type="ORF">LEA_11247</name>
</gene>
<dbReference type="EMBL" id="AJWY01007570">
    <property type="protein sequence ID" value="EKC63622.1"/>
    <property type="molecule type" value="Genomic_DNA"/>
</dbReference>
<evidence type="ECO:0000256" key="4">
    <source>
        <dbReference type="ARBA" id="ARBA00022989"/>
    </source>
</evidence>
<evidence type="ECO:0000256" key="1">
    <source>
        <dbReference type="ARBA" id="ARBA00004651"/>
    </source>
</evidence>